<dbReference type="SFLD" id="SFLDG01129">
    <property type="entry name" value="C1.5:_HAD__Beta-PGM__Phosphata"/>
    <property type="match status" value="1"/>
</dbReference>
<evidence type="ECO:0000313" key="1">
    <source>
        <dbReference type="EMBL" id="ANH83510.1"/>
    </source>
</evidence>
<dbReference type="InterPro" id="IPR006439">
    <property type="entry name" value="HAD-SF_hydro_IA"/>
</dbReference>
<accession>A0A1A9I9V3</accession>
<name>A0A1A9I9V3_9BACT</name>
<dbReference type="Gene3D" id="1.10.150.240">
    <property type="entry name" value="Putative phosphatase, domain 2"/>
    <property type="match status" value="1"/>
</dbReference>
<dbReference type="OrthoDB" id="9797415at2"/>
<sequence length="204" mass="23800">MIQNVIFDFGGVFLNLDFNRSFSAFEELGFKNIRELFTQYSAAPIIREIEIGVITPDEFYEGMRKIAGRPVTDEQLRTAWNAMLLDYRKPSLDFLIPLADQYNLFLLSNTNRIHHEHFSKTLQDETGYASLESFFTKAWFSHEIHRRKPDLTTYEFVLDNAGLIAAETLFIDDSYTNLPHAKELGMQTHLLLQEERIENLEILQ</sequence>
<dbReference type="Proteomes" id="UP000077667">
    <property type="component" value="Chromosome"/>
</dbReference>
<dbReference type="STRING" id="1176587.A8C56_23290"/>
<dbReference type="NCBIfam" id="TIGR01509">
    <property type="entry name" value="HAD-SF-IA-v3"/>
    <property type="match status" value="1"/>
</dbReference>
<dbReference type="Pfam" id="PF13419">
    <property type="entry name" value="HAD_2"/>
    <property type="match status" value="1"/>
</dbReference>
<dbReference type="InterPro" id="IPR023214">
    <property type="entry name" value="HAD_sf"/>
</dbReference>
<dbReference type="InterPro" id="IPR041492">
    <property type="entry name" value="HAD_2"/>
</dbReference>
<proteinExistence type="predicted"/>
<dbReference type="InterPro" id="IPR023198">
    <property type="entry name" value="PGP-like_dom2"/>
</dbReference>
<keyword evidence="1" id="KW-0378">Hydrolase</keyword>
<dbReference type="RefSeq" id="WP_067761126.1">
    <property type="nucleotide sequence ID" value="NZ_CP015772.1"/>
</dbReference>
<dbReference type="InterPro" id="IPR036412">
    <property type="entry name" value="HAD-like_sf"/>
</dbReference>
<organism evidence="1 2">
    <name type="scientific">Niabella ginsenosidivorans</name>
    <dbReference type="NCBI Taxonomy" id="1176587"/>
    <lineage>
        <taxon>Bacteria</taxon>
        <taxon>Pseudomonadati</taxon>
        <taxon>Bacteroidota</taxon>
        <taxon>Chitinophagia</taxon>
        <taxon>Chitinophagales</taxon>
        <taxon>Chitinophagaceae</taxon>
        <taxon>Niabella</taxon>
    </lineage>
</organism>
<dbReference type="KEGG" id="nia:A8C56_23290"/>
<dbReference type="EMBL" id="CP015772">
    <property type="protein sequence ID" value="ANH83510.1"/>
    <property type="molecule type" value="Genomic_DNA"/>
</dbReference>
<reference evidence="1 2" key="1">
    <citation type="submission" date="2016-05" db="EMBL/GenBank/DDBJ databases">
        <title>Niabella ginsenosidivorans BS26 whole genome sequencing.</title>
        <authorList>
            <person name="Im W.T."/>
            <person name="Siddiqi M.Z."/>
        </authorList>
    </citation>
    <scope>NUCLEOTIDE SEQUENCE [LARGE SCALE GENOMIC DNA]</scope>
    <source>
        <strain evidence="1 2">BS26</strain>
    </source>
</reference>
<dbReference type="SFLD" id="SFLDS00003">
    <property type="entry name" value="Haloacid_Dehalogenase"/>
    <property type="match status" value="1"/>
</dbReference>
<keyword evidence="2" id="KW-1185">Reference proteome</keyword>
<dbReference type="PANTHER" id="PTHR43611:SF3">
    <property type="entry name" value="FLAVIN MONONUCLEOTIDE HYDROLASE 1, CHLOROPLATIC"/>
    <property type="match status" value="1"/>
</dbReference>
<gene>
    <name evidence="1" type="ORF">A8C56_23290</name>
</gene>
<evidence type="ECO:0000313" key="2">
    <source>
        <dbReference type="Proteomes" id="UP000077667"/>
    </source>
</evidence>
<dbReference type="SUPFAM" id="SSF56784">
    <property type="entry name" value="HAD-like"/>
    <property type="match status" value="1"/>
</dbReference>
<dbReference type="PANTHER" id="PTHR43611">
    <property type="entry name" value="ALPHA-D-GLUCOSE 1-PHOSPHATE PHOSPHATASE"/>
    <property type="match status" value="1"/>
</dbReference>
<dbReference type="AlphaFoldDB" id="A0A1A9I9V3"/>
<dbReference type="GO" id="GO:0016787">
    <property type="term" value="F:hydrolase activity"/>
    <property type="evidence" value="ECO:0007669"/>
    <property type="project" value="UniProtKB-KW"/>
</dbReference>
<dbReference type="CDD" id="cd02603">
    <property type="entry name" value="HAD_sEH-N_like"/>
    <property type="match status" value="1"/>
</dbReference>
<dbReference type="Gene3D" id="3.40.50.1000">
    <property type="entry name" value="HAD superfamily/HAD-like"/>
    <property type="match status" value="1"/>
</dbReference>
<protein>
    <submittedName>
        <fullName evidence="1">HAD family hydrolase</fullName>
    </submittedName>
</protein>